<feature type="compositionally biased region" description="Low complexity" evidence="1">
    <location>
        <begin position="27"/>
        <end position="40"/>
    </location>
</feature>
<evidence type="ECO:0000313" key="2">
    <source>
        <dbReference type="EMBL" id="KAL3685150.1"/>
    </source>
</evidence>
<organism evidence="2 3">
    <name type="scientific">Riccia sorocarpa</name>
    <dbReference type="NCBI Taxonomy" id="122646"/>
    <lineage>
        <taxon>Eukaryota</taxon>
        <taxon>Viridiplantae</taxon>
        <taxon>Streptophyta</taxon>
        <taxon>Embryophyta</taxon>
        <taxon>Marchantiophyta</taxon>
        <taxon>Marchantiopsida</taxon>
        <taxon>Marchantiidae</taxon>
        <taxon>Marchantiales</taxon>
        <taxon>Ricciaceae</taxon>
        <taxon>Riccia</taxon>
    </lineage>
</organism>
<dbReference type="AlphaFoldDB" id="A0ABD3H492"/>
<dbReference type="InterPro" id="IPR026983">
    <property type="entry name" value="DHC"/>
</dbReference>
<accession>A0ABD3H492</accession>
<sequence>MDRPPSKQRKLSRPTSSEATGSKGKRPSSSGSTSGRRPTTYEVPNPRKGKKRAPPDAEEKGITPSVLSQRPPTPVPYDHFEQELGNDPASVCNAPNYNPADPSNHPSQNCEHVPRKSMGGSRRTSRPSTSSRPVSIGSRPSTSARIPNPVALGAPIFRPGSPVFNPPKVFSPYQMQFAPVFVTGMDEHEIGINDPEERSCNPSEYMDWEFVGDSWASAAEITPDVYYFDPYDGGSYPPKAEDMLIFPPRGKRKYKLVELDTDEDLQLQPETDVQPLEDHPEPFDVQPRAVDKPPGKDGKRTKLTLPLDLFDNSDMDLLHPSKILEEHGNRGIRARSRYYSNDGKASWRPCEVLSWDKASDTYVVEWLSPSGLPTGKTKTIGRLNLLFDHESEGNFVARLIAAKELRKRVETQMRYSRFLGTLPFVNPEGVDDNLLLRLMTRVGRNLSLTYSEVVKTFLEELKFDYHNAVNKAVLDFKFAVADEEEHAHFSGLQIFPGPESVAPAPKEGCVPVPYSPYTPFSSRRERTVVNLVVAEECFLMVLQLFYKDMDVSTTLLVNPQIFSLPRPFGVDDFRLMQDEYTRDIADSFRSIWIMRVLGLIDEVVPHGSSLLNAPKQRLLALVSRLSLIMSEQLQDIVLNSIRVFKRIWTDYFLVRESKDEEPKPLPIGVRKEPLFRIKLSLEMDHFEFLPKLEVIESTIQALLEGIVESVKGMDDLQTRLTDIFKHYHPKEMTTINLDDTAVSSAWEVTQDILQQSFVQPRCLLDRFMVFNDLAAIDVLKHVTEFKAGSYSLERYEEEITLYQEVADAALRSSERETSFELFVVNCESLCNDLSSKARSIADLLLTQIMEATTIKSGETRKKYEVIEAVLLGYGTN</sequence>
<reference evidence="2 3" key="1">
    <citation type="submission" date="2024-09" db="EMBL/GenBank/DDBJ databases">
        <title>Chromosome-scale assembly of Riccia sorocarpa.</title>
        <authorList>
            <person name="Paukszto L."/>
        </authorList>
    </citation>
    <scope>NUCLEOTIDE SEQUENCE [LARGE SCALE GENOMIC DNA]</scope>
    <source>
        <strain evidence="2">LP-2024</strain>
        <tissue evidence="2">Aerial parts of the thallus</tissue>
    </source>
</reference>
<protein>
    <submittedName>
        <fullName evidence="2">Uncharacterized protein</fullName>
    </submittedName>
</protein>
<evidence type="ECO:0000313" key="3">
    <source>
        <dbReference type="Proteomes" id="UP001633002"/>
    </source>
</evidence>
<keyword evidence="3" id="KW-1185">Reference proteome</keyword>
<evidence type="ECO:0000256" key="1">
    <source>
        <dbReference type="SAM" id="MobiDB-lite"/>
    </source>
</evidence>
<dbReference type="Proteomes" id="UP001633002">
    <property type="component" value="Unassembled WGS sequence"/>
</dbReference>
<feature type="region of interest" description="Disordered" evidence="1">
    <location>
        <begin position="1"/>
        <end position="148"/>
    </location>
</feature>
<feature type="compositionally biased region" description="Basic residues" evidence="1">
    <location>
        <begin position="1"/>
        <end position="12"/>
    </location>
</feature>
<dbReference type="PANTHER" id="PTHR45703:SF38">
    <property type="entry name" value="DYNEINS HEAVY CHAIN"/>
    <property type="match status" value="1"/>
</dbReference>
<comment type="caution">
    <text evidence="2">The sequence shown here is derived from an EMBL/GenBank/DDBJ whole genome shotgun (WGS) entry which is preliminary data.</text>
</comment>
<name>A0ABD3H492_9MARC</name>
<gene>
    <name evidence="2" type="ORF">R1sor_003172</name>
</gene>
<dbReference type="EMBL" id="JBJQOH010000006">
    <property type="protein sequence ID" value="KAL3685150.1"/>
    <property type="molecule type" value="Genomic_DNA"/>
</dbReference>
<feature type="region of interest" description="Disordered" evidence="1">
    <location>
        <begin position="265"/>
        <end position="301"/>
    </location>
</feature>
<feature type="compositionally biased region" description="Basic and acidic residues" evidence="1">
    <location>
        <begin position="289"/>
        <end position="300"/>
    </location>
</feature>
<proteinExistence type="predicted"/>
<dbReference type="PANTHER" id="PTHR45703">
    <property type="entry name" value="DYNEIN HEAVY CHAIN"/>
    <property type="match status" value="1"/>
</dbReference>